<dbReference type="PANTHER" id="PTHR23011:SF28">
    <property type="entry name" value="CYCLIC NUCLEOTIDE-BINDING DOMAIN CONTAINING PROTEIN"/>
    <property type="match status" value="1"/>
</dbReference>
<proteinExistence type="predicted"/>
<dbReference type="SMART" id="SM00100">
    <property type="entry name" value="cNMP"/>
    <property type="match status" value="1"/>
</dbReference>
<evidence type="ECO:0000259" key="1">
    <source>
        <dbReference type="PROSITE" id="PS50042"/>
    </source>
</evidence>
<dbReference type="Pfam" id="PF00027">
    <property type="entry name" value="cNMP_binding"/>
    <property type="match status" value="1"/>
</dbReference>
<gene>
    <name evidence="2" type="ORF">DRP44_06075</name>
</gene>
<protein>
    <recommendedName>
        <fullName evidence="1">Cyclic nucleotide-binding domain-containing protein</fullName>
    </recommendedName>
</protein>
<comment type="caution">
    <text evidence="2">The sequence shown here is derived from an EMBL/GenBank/DDBJ whole genome shotgun (WGS) entry which is preliminary data.</text>
</comment>
<dbReference type="PANTHER" id="PTHR23011">
    <property type="entry name" value="CYCLIC NUCLEOTIDE-BINDING DOMAIN CONTAINING PROTEIN"/>
    <property type="match status" value="1"/>
</dbReference>
<name>A0A660S719_UNCT6</name>
<dbReference type="Proteomes" id="UP000282321">
    <property type="component" value="Unassembled WGS sequence"/>
</dbReference>
<organism evidence="2 3">
    <name type="scientific">candidate division TA06 bacterium</name>
    <dbReference type="NCBI Taxonomy" id="2250710"/>
    <lineage>
        <taxon>Bacteria</taxon>
        <taxon>Bacteria division TA06</taxon>
    </lineage>
</organism>
<reference evidence="2 3" key="1">
    <citation type="submission" date="2018-06" db="EMBL/GenBank/DDBJ databases">
        <title>Extensive metabolic versatility and redundancy in microbially diverse, dynamic hydrothermal sediments.</title>
        <authorList>
            <person name="Dombrowski N."/>
            <person name="Teske A."/>
            <person name="Baker B.J."/>
        </authorList>
    </citation>
    <scope>NUCLEOTIDE SEQUENCE [LARGE SCALE GENOMIC DNA]</scope>
    <source>
        <strain evidence="2">B35_G9</strain>
    </source>
</reference>
<feature type="non-terminal residue" evidence="2">
    <location>
        <position position="1"/>
    </location>
</feature>
<dbReference type="Gene3D" id="2.60.120.10">
    <property type="entry name" value="Jelly Rolls"/>
    <property type="match status" value="1"/>
</dbReference>
<evidence type="ECO:0000313" key="2">
    <source>
        <dbReference type="EMBL" id="RKX65579.1"/>
    </source>
</evidence>
<dbReference type="CDD" id="cd00038">
    <property type="entry name" value="CAP_ED"/>
    <property type="match status" value="1"/>
</dbReference>
<dbReference type="AlphaFoldDB" id="A0A660S719"/>
<feature type="domain" description="Cyclic nucleotide-binding" evidence="1">
    <location>
        <begin position="1"/>
        <end position="83"/>
    </location>
</feature>
<accession>A0A660S719</accession>
<dbReference type="InterPro" id="IPR018490">
    <property type="entry name" value="cNMP-bd_dom_sf"/>
</dbReference>
<dbReference type="SUPFAM" id="SSF51206">
    <property type="entry name" value="cAMP-binding domain-like"/>
    <property type="match status" value="1"/>
</dbReference>
<sequence>SFPRGAILFNENDEGNEMYIILKGKVEVTILDKNDRLVLTTLEEGSFFGEMSLLSNIKRSATIKILEDAEFYMITREGLKKIMKETPSIAVKILFVIASELSNRIAKTDKLLGEYFERNKEIINNQLFKDLYVYTLSNTGEEIDFL</sequence>
<dbReference type="EMBL" id="QNBC01000083">
    <property type="protein sequence ID" value="RKX65579.1"/>
    <property type="molecule type" value="Genomic_DNA"/>
</dbReference>
<dbReference type="InterPro" id="IPR000595">
    <property type="entry name" value="cNMP-bd_dom"/>
</dbReference>
<dbReference type="InterPro" id="IPR014710">
    <property type="entry name" value="RmlC-like_jellyroll"/>
</dbReference>
<evidence type="ECO:0000313" key="3">
    <source>
        <dbReference type="Proteomes" id="UP000282321"/>
    </source>
</evidence>
<dbReference type="PROSITE" id="PS50042">
    <property type="entry name" value="CNMP_BINDING_3"/>
    <property type="match status" value="1"/>
</dbReference>